<evidence type="ECO:0000313" key="1">
    <source>
        <dbReference type="EMBL" id="KAJ9616627.1"/>
    </source>
</evidence>
<dbReference type="AlphaFoldDB" id="A0AA38XNC8"/>
<keyword evidence="2" id="KW-1185">Reference proteome</keyword>
<dbReference type="Proteomes" id="UP001172673">
    <property type="component" value="Unassembled WGS sequence"/>
</dbReference>
<evidence type="ECO:0000313" key="2">
    <source>
        <dbReference type="Proteomes" id="UP001172673"/>
    </source>
</evidence>
<organism evidence="1 2">
    <name type="scientific">Cladophialophora chaetospira</name>
    <dbReference type="NCBI Taxonomy" id="386627"/>
    <lineage>
        <taxon>Eukaryota</taxon>
        <taxon>Fungi</taxon>
        <taxon>Dikarya</taxon>
        <taxon>Ascomycota</taxon>
        <taxon>Pezizomycotina</taxon>
        <taxon>Eurotiomycetes</taxon>
        <taxon>Chaetothyriomycetidae</taxon>
        <taxon>Chaetothyriales</taxon>
        <taxon>Herpotrichiellaceae</taxon>
        <taxon>Cladophialophora</taxon>
    </lineage>
</organism>
<name>A0AA38XNC8_9EURO</name>
<dbReference type="EMBL" id="JAPDRK010000001">
    <property type="protein sequence ID" value="KAJ9616627.1"/>
    <property type="molecule type" value="Genomic_DNA"/>
</dbReference>
<protein>
    <submittedName>
        <fullName evidence="1">Uncharacterized protein</fullName>
    </submittedName>
</protein>
<accession>A0AA38XNC8</accession>
<sequence>MAFGIPIIVTLIGNIILNRLIPDGSWLPKVPPATVDMHRVRIWAGSTDDLPNKNLLSIAGNLPGVVLYDDFGQIIGEDYYDGWNVPEGNFRDIEVHGKDRNNARAAYIRLDAWKGDAICIAGISITYPDGGQSVLYGDTMTKLCGWPFYPSLTDFPLPGVGPTGYKPWCFWMDGNNKAFPKSVHFHIPDFHANNVTVNAYNNNRDLLCKSQGRMGTMPSVPNSIPIFNPPLTYDPNATGLNGAPADPPTYVNPQVVLDEYITSWPQSVTRSYDDRKRRRSRRASADAGRDEFQGKFVVSNSEDPGFSAKYACETGNLYGPHFVNSFERKFCKTDDHTVWDFCENNSTSDRFDIDAQILWGTFSSGDADSLGIASTQAATSNQVLTLDTRIDMNSKTE</sequence>
<reference evidence="1" key="1">
    <citation type="submission" date="2022-10" db="EMBL/GenBank/DDBJ databases">
        <title>Culturing micro-colonial fungi from biological soil crusts in the Mojave desert and describing Neophaeococcomyces mojavensis, and introducing the new genera and species Taxawa tesnikishii.</title>
        <authorList>
            <person name="Kurbessoian T."/>
            <person name="Stajich J.E."/>
        </authorList>
    </citation>
    <scope>NUCLEOTIDE SEQUENCE</scope>
    <source>
        <strain evidence="1">TK_41</strain>
    </source>
</reference>
<gene>
    <name evidence="1" type="ORF">H2200_000346</name>
</gene>
<comment type="caution">
    <text evidence="1">The sequence shown here is derived from an EMBL/GenBank/DDBJ whole genome shotgun (WGS) entry which is preliminary data.</text>
</comment>
<proteinExistence type="predicted"/>